<keyword evidence="4" id="KW-0233">DNA recombination</keyword>
<dbReference type="Pfam" id="PF02899">
    <property type="entry name" value="Phage_int_SAM_1"/>
    <property type="match status" value="1"/>
</dbReference>
<dbReference type="InterPro" id="IPR010998">
    <property type="entry name" value="Integrase_recombinase_N"/>
</dbReference>
<dbReference type="GO" id="GO:0006310">
    <property type="term" value="P:DNA recombination"/>
    <property type="evidence" value="ECO:0007669"/>
    <property type="project" value="UniProtKB-KW"/>
</dbReference>
<dbReference type="Gene3D" id="1.10.443.10">
    <property type="entry name" value="Intergrase catalytic core"/>
    <property type="match status" value="1"/>
</dbReference>
<dbReference type="InterPro" id="IPR011010">
    <property type="entry name" value="DNA_brk_join_enz"/>
</dbReference>
<evidence type="ECO:0000313" key="8">
    <source>
        <dbReference type="EMBL" id="AFH38724.1"/>
    </source>
</evidence>
<protein>
    <submittedName>
        <fullName evidence="8">Site-specific recombinase XerD</fullName>
    </submittedName>
</protein>
<evidence type="ECO:0000256" key="5">
    <source>
        <dbReference type="PROSITE-ProRule" id="PRU01248"/>
    </source>
</evidence>
<dbReference type="PATRIC" id="fig|798128.4.peg.800"/>
<organism evidence="8 9">
    <name type="scientific">Thermus thermophilus JL-18</name>
    <dbReference type="NCBI Taxonomy" id="798128"/>
    <lineage>
        <taxon>Bacteria</taxon>
        <taxon>Thermotogati</taxon>
        <taxon>Deinococcota</taxon>
        <taxon>Deinococci</taxon>
        <taxon>Thermales</taxon>
        <taxon>Thermaceae</taxon>
        <taxon>Thermus</taxon>
    </lineage>
</organism>
<accession>H9ZQW4</accession>
<sequence>MEGIWEWAEVFFLDRKSRGLSPKTLEFYWHGVKAMVKILGDKPVGEISAMDLRRFLAESLAEGLSPGGVMARWRAVRAFLRWVAQEGGLPDPGVLSRVKPPKVPEADLPVVRASEIRRLLAAAHTSLTPLRDTAIILLLWDTGLRAGELLGIRLGDVLSHGVRVRRKGGHEQVLPVSLPTKRAIRAYVQSERPESDWDVLFLTKGGEPLTYNGLRSALMRLAEKAGVAYKPPHAFRRGAAVAMVKNGLNPYALQLLMGHKDQSITARYVRLAEKDLAEAHHAASPVLSLGTLRRRAGPSS</sequence>
<dbReference type="PANTHER" id="PTHR30349:SF41">
    <property type="entry name" value="INTEGRASE_RECOMBINASE PROTEIN MJ0367-RELATED"/>
    <property type="match status" value="1"/>
</dbReference>
<evidence type="ECO:0000256" key="4">
    <source>
        <dbReference type="ARBA" id="ARBA00023172"/>
    </source>
</evidence>
<dbReference type="RefSeq" id="WP_014629416.1">
    <property type="nucleotide sequence ID" value="NC_017587.1"/>
</dbReference>
<evidence type="ECO:0000256" key="3">
    <source>
        <dbReference type="ARBA" id="ARBA00023125"/>
    </source>
</evidence>
<dbReference type="InterPro" id="IPR013762">
    <property type="entry name" value="Integrase-like_cat_sf"/>
</dbReference>
<proteinExistence type="inferred from homology"/>
<dbReference type="InterPro" id="IPR044068">
    <property type="entry name" value="CB"/>
</dbReference>
<dbReference type="SUPFAM" id="SSF56349">
    <property type="entry name" value="DNA breaking-rejoining enzymes"/>
    <property type="match status" value="1"/>
</dbReference>
<dbReference type="PROSITE" id="PS51900">
    <property type="entry name" value="CB"/>
    <property type="match status" value="1"/>
</dbReference>
<dbReference type="AlphaFoldDB" id="H9ZQW4"/>
<feature type="domain" description="Core-binding (CB)" evidence="7">
    <location>
        <begin position="2"/>
        <end position="84"/>
    </location>
</feature>
<evidence type="ECO:0000313" key="9">
    <source>
        <dbReference type="Proteomes" id="UP000007388"/>
    </source>
</evidence>
<dbReference type="EMBL" id="CP003252">
    <property type="protein sequence ID" value="AFH38724.1"/>
    <property type="molecule type" value="Genomic_DNA"/>
</dbReference>
<dbReference type="STRING" id="798128.TtJL18_0822"/>
<evidence type="ECO:0000259" key="6">
    <source>
        <dbReference type="PROSITE" id="PS51898"/>
    </source>
</evidence>
<dbReference type="CDD" id="cd00397">
    <property type="entry name" value="DNA_BRE_C"/>
    <property type="match status" value="1"/>
</dbReference>
<gene>
    <name evidence="8" type="ORF">TtJL18_0822</name>
</gene>
<dbReference type="KEGG" id="ttl:TtJL18_0822"/>
<keyword evidence="2" id="KW-0229">DNA integration</keyword>
<reference evidence="8 9" key="1">
    <citation type="journal article" date="2013" name="Genome Announc.">
        <title>Whole Genome Sequencing of Thermus oshimai JL-2 and Thermus thermophilus JL-18, Incomplete Denitrifiers from the United States Great Basin.</title>
        <authorList>
            <person name="Murugapiran S.K."/>
            <person name="Huntemann M."/>
            <person name="Wei C.L."/>
            <person name="Han J."/>
            <person name="Detter J.C."/>
            <person name="Han C.S."/>
            <person name="Erkkila T.H."/>
            <person name="Teshima H."/>
            <person name="Chen A."/>
            <person name="Kyrpides N."/>
            <person name="Mavrommatis K."/>
            <person name="Markowitz V."/>
            <person name="Szeto E."/>
            <person name="Ivanova N."/>
            <person name="Pagani I."/>
            <person name="Lam J."/>
            <person name="McDonald A.I."/>
            <person name="Dodsworth J.A."/>
            <person name="Pati A."/>
            <person name="Goodwin L."/>
            <person name="Peters L."/>
            <person name="Pitluck S."/>
            <person name="Woyke T."/>
            <person name="Hedlund B.P."/>
        </authorList>
    </citation>
    <scope>NUCLEOTIDE SEQUENCE [LARGE SCALE GENOMIC DNA]</scope>
    <source>
        <strain evidence="8 9">JL-18</strain>
    </source>
</reference>
<evidence type="ECO:0000256" key="2">
    <source>
        <dbReference type="ARBA" id="ARBA00022908"/>
    </source>
</evidence>
<dbReference type="Gene3D" id="1.10.150.130">
    <property type="match status" value="1"/>
</dbReference>
<dbReference type="Proteomes" id="UP000007388">
    <property type="component" value="Chromosome"/>
</dbReference>
<dbReference type="GO" id="GO:0003677">
    <property type="term" value="F:DNA binding"/>
    <property type="evidence" value="ECO:0007669"/>
    <property type="project" value="UniProtKB-UniRule"/>
</dbReference>
<dbReference type="PROSITE" id="PS51898">
    <property type="entry name" value="TYR_RECOMBINASE"/>
    <property type="match status" value="1"/>
</dbReference>
<name>H9ZQW4_THETH</name>
<dbReference type="GO" id="GO:0015074">
    <property type="term" value="P:DNA integration"/>
    <property type="evidence" value="ECO:0007669"/>
    <property type="project" value="UniProtKB-KW"/>
</dbReference>
<feature type="domain" description="Tyr recombinase" evidence="6">
    <location>
        <begin position="99"/>
        <end position="281"/>
    </location>
</feature>
<keyword evidence="3 5" id="KW-0238">DNA-binding</keyword>
<comment type="similarity">
    <text evidence="1">Belongs to the 'phage' integrase family.</text>
</comment>
<dbReference type="PANTHER" id="PTHR30349">
    <property type="entry name" value="PHAGE INTEGRASE-RELATED"/>
    <property type="match status" value="1"/>
</dbReference>
<dbReference type="InterPro" id="IPR004107">
    <property type="entry name" value="Integrase_SAM-like_N"/>
</dbReference>
<dbReference type="Pfam" id="PF00589">
    <property type="entry name" value="Phage_integrase"/>
    <property type="match status" value="1"/>
</dbReference>
<evidence type="ECO:0000256" key="1">
    <source>
        <dbReference type="ARBA" id="ARBA00008857"/>
    </source>
</evidence>
<evidence type="ECO:0000259" key="7">
    <source>
        <dbReference type="PROSITE" id="PS51900"/>
    </source>
</evidence>
<dbReference type="InterPro" id="IPR050090">
    <property type="entry name" value="Tyrosine_recombinase_XerCD"/>
</dbReference>
<dbReference type="InterPro" id="IPR002104">
    <property type="entry name" value="Integrase_catalytic"/>
</dbReference>
<dbReference type="HOGENOM" id="CLU_027562_9_2_0"/>